<keyword evidence="3" id="KW-1185">Reference proteome</keyword>
<evidence type="ECO:0000259" key="1">
    <source>
        <dbReference type="PROSITE" id="PS50011"/>
    </source>
</evidence>
<protein>
    <recommendedName>
        <fullName evidence="1">Protein kinase domain-containing protein</fullName>
    </recommendedName>
</protein>
<name>A0AA36IW32_9DINO</name>
<dbReference type="SUPFAM" id="SSF56112">
    <property type="entry name" value="Protein kinase-like (PK-like)"/>
    <property type="match status" value="1"/>
</dbReference>
<accession>A0AA36IW32</accession>
<dbReference type="InterPro" id="IPR002575">
    <property type="entry name" value="Aminoglycoside_PTrfase"/>
</dbReference>
<dbReference type="InterPro" id="IPR011009">
    <property type="entry name" value="Kinase-like_dom_sf"/>
</dbReference>
<organism evidence="2 3">
    <name type="scientific">Effrenium voratum</name>
    <dbReference type="NCBI Taxonomy" id="2562239"/>
    <lineage>
        <taxon>Eukaryota</taxon>
        <taxon>Sar</taxon>
        <taxon>Alveolata</taxon>
        <taxon>Dinophyceae</taxon>
        <taxon>Suessiales</taxon>
        <taxon>Symbiodiniaceae</taxon>
        <taxon>Effrenium</taxon>
    </lineage>
</organism>
<dbReference type="CDD" id="cd05154">
    <property type="entry name" value="ACAD10_11_N-like"/>
    <property type="match status" value="1"/>
</dbReference>
<gene>
    <name evidence="2" type="ORF">EVOR1521_LOCUS18697</name>
</gene>
<dbReference type="EMBL" id="CAUJNA010002680">
    <property type="protein sequence ID" value="CAJ1393943.1"/>
    <property type="molecule type" value="Genomic_DNA"/>
</dbReference>
<evidence type="ECO:0000313" key="2">
    <source>
        <dbReference type="EMBL" id="CAJ1393943.1"/>
    </source>
</evidence>
<dbReference type="InterPro" id="IPR000719">
    <property type="entry name" value="Prot_kinase_dom"/>
</dbReference>
<dbReference type="Pfam" id="PF01636">
    <property type="entry name" value="APH"/>
    <property type="match status" value="1"/>
</dbReference>
<dbReference type="PANTHER" id="PTHR47829">
    <property type="entry name" value="HYDROLASE, PUTATIVE (AFU_ORTHOLOGUE AFUA_1G12880)-RELATED"/>
    <property type="match status" value="1"/>
</dbReference>
<dbReference type="PANTHER" id="PTHR47829:SF1">
    <property type="entry name" value="HAD FAMILY PHOSPHATASE"/>
    <property type="match status" value="1"/>
</dbReference>
<dbReference type="Gene3D" id="3.30.200.20">
    <property type="entry name" value="Phosphorylase Kinase, domain 1"/>
    <property type="match status" value="1"/>
</dbReference>
<dbReference type="Gene3D" id="3.90.1200.10">
    <property type="match status" value="1"/>
</dbReference>
<proteinExistence type="predicted"/>
<comment type="caution">
    <text evidence="2">The sequence shown here is derived from an EMBL/GenBank/DDBJ whole genome shotgun (WGS) entry which is preliminary data.</text>
</comment>
<feature type="domain" description="Protein kinase" evidence="1">
    <location>
        <begin position="35"/>
        <end position="302"/>
    </location>
</feature>
<evidence type="ECO:0000313" key="3">
    <source>
        <dbReference type="Proteomes" id="UP001178507"/>
    </source>
</evidence>
<dbReference type="InterPro" id="IPR041726">
    <property type="entry name" value="ACAD10_11_N"/>
</dbReference>
<dbReference type="AlphaFoldDB" id="A0AA36IW32"/>
<dbReference type="InterPro" id="IPR052898">
    <property type="entry name" value="ACAD10-like"/>
</dbReference>
<dbReference type="PROSITE" id="PS50011">
    <property type="entry name" value="PROTEIN_KINASE_DOM"/>
    <property type="match status" value="1"/>
</dbReference>
<sequence>MPDPGQNTVEVEARLRFDEASLARFLRQEGLGFDELLVRKFGYGQSNPTYFLEAAGQRYVLRKQPPGKVIRGAHAVDREFRVMKALGEAGYEVPQVHVLCEDPQVIGTPFYIMSFVQGQIADNGLLKLPQEQRRPVMSSIVQSLAKLHSYDPEKLGLVGGPKPFGKIGGFYKRQVSTLSRTSEAQVAQSQGQVPPMRRLPELLRLFEQNMPPDRSCVIHGDWKPDNLILSLTNPPNVLAVVDWELSTVGHPMSDLANLCLPYHLGDFGKVVDYHPLGGDSTDISEEEAGDPAHQRLNLAKAL</sequence>
<reference evidence="2" key="1">
    <citation type="submission" date="2023-08" db="EMBL/GenBank/DDBJ databases">
        <authorList>
            <person name="Chen Y."/>
            <person name="Shah S."/>
            <person name="Dougan E. K."/>
            <person name="Thang M."/>
            <person name="Chan C."/>
        </authorList>
    </citation>
    <scope>NUCLEOTIDE SEQUENCE</scope>
</reference>
<dbReference type="GO" id="GO:0004672">
    <property type="term" value="F:protein kinase activity"/>
    <property type="evidence" value="ECO:0007669"/>
    <property type="project" value="InterPro"/>
</dbReference>
<dbReference type="Proteomes" id="UP001178507">
    <property type="component" value="Unassembled WGS sequence"/>
</dbReference>
<dbReference type="GO" id="GO:0005524">
    <property type="term" value="F:ATP binding"/>
    <property type="evidence" value="ECO:0007669"/>
    <property type="project" value="InterPro"/>
</dbReference>